<feature type="compositionally biased region" description="Basic and acidic residues" evidence="11">
    <location>
        <begin position="8"/>
        <end position="25"/>
    </location>
</feature>
<feature type="transmembrane region" description="Helical" evidence="12">
    <location>
        <begin position="89"/>
        <end position="107"/>
    </location>
</feature>
<evidence type="ECO:0000259" key="14">
    <source>
        <dbReference type="Pfam" id="PF14896"/>
    </source>
</evidence>
<keyword evidence="5" id="KW-0328">Glycosyltransferase</keyword>
<evidence type="ECO:0000256" key="2">
    <source>
        <dbReference type="ARBA" id="ARBA00004651"/>
    </source>
</evidence>
<dbReference type="InterPro" id="IPR032731">
    <property type="entry name" value="Arabino_trans_C"/>
</dbReference>
<feature type="transmembrane region" description="Helical" evidence="12">
    <location>
        <begin position="527"/>
        <end position="549"/>
    </location>
</feature>
<keyword evidence="7 12" id="KW-0812">Transmembrane</keyword>
<feature type="transmembrane region" description="Helical" evidence="12">
    <location>
        <begin position="403"/>
        <end position="420"/>
    </location>
</feature>
<feature type="compositionally biased region" description="Low complexity" evidence="11">
    <location>
        <begin position="55"/>
        <end position="68"/>
    </location>
</feature>
<organism evidence="16 17">
    <name type="scientific">Dietzia aerolata</name>
    <dbReference type="NCBI Taxonomy" id="595984"/>
    <lineage>
        <taxon>Bacteria</taxon>
        <taxon>Bacillati</taxon>
        <taxon>Actinomycetota</taxon>
        <taxon>Actinomycetes</taxon>
        <taxon>Mycobacteriales</taxon>
        <taxon>Dietziaceae</taxon>
        <taxon>Dietzia</taxon>
    </lineage>
</organism>
<feature type="region of interest" description="Disordered" evidence="11">
    <location>
        <begin position="877"/>
        <end position="914"/>
    </location>
</feature>
<feature type="transmembrane region" description="Helical" evidence="12">
    <location>
        <begin position="681"/>
        <end position="703"/>
    </location>
</feature>
<evidence type="ECO:0000256" key="1">
    <source>
        <dbReference type="ARBA" id="ARBA00003001"/>
    </source>
</evidence>
<comment type="function">
    <text evidence="1">Arabinosyl transferase responsible for the polymerization of arabinose into the arabinan of arabinogalactan.</text>
</comment>
<feature type="transmembrane region" description="Helical" evidence="12">
    <location>
        <begin position="625"/>
        <end position="643"/>
    </location>
</feature>
<feature type="transmembrane region" description="Helical" evidence="12">
    <location>
        <begin position="329"/>
        <end position="348"/>
    </location>
</feature>
<dbReference type="Gene3D" id="3.40.190.160">
    <property type="match status" value="1"/>
</dbReference>
<evidence type="ECO:0000313" key="16">
    <source>
        <dbReference type="EMBL" id="MFB9259110.1"/>
    </source>
</evidence>
<dbReference type="Pfam" id="PF04602">
    <property type="entry name" value="Arabinose_trans"/>
    <property type="match status" value="1"/>
</dbReference>
<evidence type="ECO:0000256" key="9">
    <source>
        <dbReference type="ARBA" id="ARBA00023136"/>
    </source>
</evidence>
<comment type="similarity">
    <text evidence="3">Belongs to the emb family.</text>
</comment>
<feature type="transmembrane region" description="Helical" evidence="12">
    <location>
        <begin position="785"/>
        <end position="808"/>
    </location>
</feature>
<gene>
    <name evidence="16" type="ORF">ACFFVD_04775</name>
</gene>
<evidence type="ECO:0000256" key="5">
    <source>
        <dbReference type="ARBA" id="ARBA00022676"/>
    </source>
</evidence>
<dbReference type="InterPro" id="IPR027451">
    <property type="entry name" value="EmbABC_dom1"/>
</dbReference>
<evidence type="ECO:0000256" key="10">
    <source>
        <dbReference type="ARBA" id="ARBA00023316"/>
    </source>
</evidence>
<feature type="transmembrane region" description="Helical" evidence="12">
    <location>
        <begin position="440"/>
        <end position="457"/>
    </location>
</feature>
<feature type="transmembrane region" description="Helical" evidence="12">
    <location>
        <begin position="487"/>
        <end position="515"/>
    </location>
</feature>
<protein>
    <submittedName>
        <fullName evidence="16">Arabinosyltransferase domain-containing protein</fullName>
    </submittedName>
</protein>
<dbReference type="EMBL" id="JBHMDY010000002">
    <property type="protein sequence ID" value="MFB9259110.1"/>
    <property type="molecule type" value="Genomic_DNA"/>
</dbReference>
<evidence type="ECO:0000259" key="15">
    <source>
        <dbReference type="Pfam" id="PF17689"/>
    </source>
</evidence>
<dbReference type="InterPro" id="IPR040920">
    <property type="entry name" value="Arabino_trans_N"/>
</dbReference>
<feature type="transmembrane region" description="Helical" evidence="12">
    <location>
        <begin position="723"/>
        <end position="746"/>
    </location>
</feature>
<keyword evidence="4" id="KW-1003">Cell membrane</keyword>
<feature type="transmembrane region" description="Helical" evidence="12">
    <location>
        <begin position="289"/>
        <end position="309"/>
    </location>
</feature>
<comment type="caution">
    <text evidence="16">The sequence shown here is derived from an EMBL/GenBank/DDBJ whole genome shotgun (WGS) entry which is preliminary data.</text>
</comment>
<keyword evidence="10" id="KW-0961">Cell wall biogenesis/degradation</keyword>
<keyword evidence="17" id="KW-1185">Reference proteome</keyword>
<dbReference type="Gene3D" id="2.60.120.940">
    <property type="entry name" value="EmbC, C-terminal domain, subdomain 2"/>
    <property type="match status" value="1"/>
</dbReference>
<dbReference type="Pfam" id="PF14896">
    <property type="entry name" value="Arabino_trans_C"/>
    <property type="match status" value="1"/>
</dbReference>
<dbReference type="RefSeq" id="WP_380023119.1">
    <property type="nucleotide sequence ID" value="NZ_JBHMDY010000002.1"/>
</dbReference>
<dbReference type="Proteomes" id="UP001589700">
    <property type="component" value="Unassembled WGS sequence"/>
</dbReference>
<dbReference type="InterPro" id="IPR007680">
    <property type="entry name" value="Arabino_trans_central"/>
</dbReference>
<feature type="region of interest" description="Disordered" evidence="11">
    <location>
        <begin position="1"/>
        <end position="79"/>
    </location>
</feature>
<keyword evidence="8 12" id="KW-1133">Transmembrane helix</keyword>
<sequence length="1174" mass="125359">MSGPGDGTDARGEAAAREGGNRGHGDDDDNAATTAHGDSSRDPSHASTAEQAGNPARAPDPAPGADAASDPDRPLGLHPYPGMDRHRRWAIITGFLGAFLAILSGFLPVHQDTTQVQWTAGPDYASVTSPLVSGRPLDLTISAPCGPLAQVPENSVVFSTLPKGAPGRISDGLVVQRSSDAAGDPVIEVVVRNRTLLSVPLDTLRDSDCQTLNVRAETGILVAELTGMEQDPEDAEDGENPVRAAVPGSMRPQVTGIFTDLTPTTAPDGLGESTVEVTVDSRYSSSPTLLKQILILVGIAATIASVWFLHRLDRIDGRTHRRVVPRSWLRLSGVDGVVISILTFWHFVGANTSDDGYLLTMARSAGPSGYMANYYRWLGSPESPVGWYYEILRVFAEISTASPWMRLPTLVCGILSWLIISREVIPRLGRLARTWRRSRWTGAALFLAFWMAFNNGLRPEPVIALGALLTWSLVERSIATRRLMPGVLAIGVAAFSVGAGPTGLMCVAALAAGAREFIRMARRRARVVGWAAIIGPVLAVGLALLFTVFADQTVAAVLEATRIRTELGPSLPWYGEKERWESLFGVSADGGVARRFPVLLMLMCLGLVTAVMLRRGSIPGAAAGPSRRLIGVLAGSLLFLVFTPTKWTHHFGVFAGLAGALAVLTVIALRSSSVSLARSRWVVWAALCLVVGLSTATDNTWWYVSDYGIPFSDSFPAVAGIQIQYVAFLGGFACLIIAGLIHIGFLPDEPGRALWRKITVRLSFLRSRPDTPAARKRDGRGIDGAPLTVVAFSVVIFELCSAVIAVFIQSPAYTVGRANIRAISGEPCSLADSVLVEENSNDGILSAIGAGPEISLGAGVVNGFAPNGLPDSITVESAETSGSLAEAQTDERDPDDGVDAGTTGGRGSLTVNGSTVALPFGLDPETTPVLGSYRRGPQVAAELTSAWYRLPARSPNRPLLVMAVAGRIGAGDLRIEYGRPGHVGAAGPTDFEVMGSMTPIDIGPSPAWRNLRIPLESIPEDAEVVRIVAQDNNLDPDRWLAVTPPRNPQLRTLDEVVGHDDPVLIDWVVALAFPCQRPFVHNGGVAEIPRYRILADRESSAAANWWQSANGGGPLLWTTQTVEAVTVPTYLDHDWSRDWGSLQRFEPLDPTATPASLLRSSDRRWGWTTPGPMN</sequence>
<dbReference type="Gene3D" id="2.60.120.610">
    <property type="entry name" value="arabinofuranosyltransferase like domain"/>
    <property type="match status" value="1"/>
</dbReference>
<proteinExistence type="inferred from homology"/>
<accession>A0ABV5JN07</accession>
<feature type="transmembrane region" description="Helical" evidence="12">
    <location>
        <begin position="596"/>
        <end position="613"/>
    </location>
</feature>
<comment type="subcellular location">
    <subcellularLocation>
        <location evidence="2">Cell membrane</location>
        <topology evidence="2">Multi-pass membrane protein</topology>
    </subcellularLocation>
</comment>
<feature type="domain" description="Arabinosyltransferase C-terminal" evidence="14">
    <location>
        <begin position="801"/>
        <end position="1174"/>
    </location>
</feature>
<keyword evidence="9 12" id="KW-0472">Membrane</keyword>
<feature type="transmembrane region" description="Helical" evidence="12">
    <location>
        <begin position="649"/>
        <end position="669"/>
    </location>
</feature>
<name>A0ABV5JN07_9ACTN</name>
<evidence type="ECO:0000256" key="6">
    <source>
        <dbReference type="ARBA" id="ARBA00022679"/>
    </source>
</evidence>
<keyword evidence="6" id="KW-0808">Transferase</keyword>
<evidence type="ECO:0000256" key="12">
    <source>
        <dbReference type="SAM" id="Phobius"/>
    </source>
</evidence>
<evidence type="ECO:0000256" key="8">
    <source>
        <dbReference type="ARBA" id="ARBA00022989"/>
    </source>
</evidence>
<evidence type="ECO:0000256" key="3">
    <source>
        <dbReference type="ARBA" id="ARBA00008195"/>
    </source>
</evidence>
<reference evidence="16 17" key="1">
    <citation type="submission" date="2024-09" db="EMBL/GenBank/DDBJ databases">
        <authorList>
            <person name="Sun Q."/>
            <person name="Mori K."/>
        </authorList>
    </citation>
    <scope>NUCLEOTIDE SEQUENCE [LARGE SCALE GENOMIC DNA]</scope>
    <source>
        <strain evidence="16 17">CCM 7659</strain>
    </source>
</reference>
<evidence type="ECO:0000259" key="13">
    <source>
        <dbReference type="Pfam" id="PF04602"/>
    </source>
</evidence>
<evidence type="ECO:0000313" key="17">
    <source>
        <dbReference type="Proteomes" id="UP001589700"/>
    </source>
</evidence>
<evidence type="ECO:0000256" key="7">
    <source>
        <dbReference type="ARBA" id="ARBA00022692"/>
    </source>
</evidence>
<evidence type="ECO:0000256" key="4">
    <source>
        <dbReference type="ARBA" id="ARBA00022475"/>
    </source>
</evidence>
<dbReference type="Pfam" id="PF17689">
    <property type="entry name" value="Arabino_trans_N"/>
    <property type="match status" value="1"/>
</dbReference>
<feature type="domain" description="Arabinofuranosyltransferase central" evidence="13">
    <location>
        <begin position="286"/>
        <end position="743"/>
    </location>
</feature>
<evidence type="ECO:0000256" key="11">
    <source>
        <dbReference type="SAM" id="MobiDB-lite"/>
    </source>
</evidence>
<feature type="domain" description="Arabinosyltransferas concanavalin like" evidence="15">
    <location>
        <begin position="110"/>
        <end position="282"/>
    </location>
</feature>
<dbReference type="InterPro" id="IPR042486">
    <property type="entry name" value="Arabino_trans_C_2"/>
</dbReference>